<dbReference type="Proteomes" id="UP000053328">
    <property type="component" value="Unassembled WGS sequence"/>
</dbReference>
<dbReference type="RefSeq" id="XP_016232694.1">
    <property type="nucleotide sequence ID" value="XM_016384071.1"/>
</dbReference>
<evidence type="ECO:0000256" key="1">
    <source>
        <dbReference type="SAM" id="MobiDB-lite"/>
    </source>
</evidence>
<organism evidence="2 3">
    <name type="scientific">Exophiala spinifera</name>
    <dbReference type="NCBI Taxonomy" id="91928"/>
    <lineage>
        <taxon>Eukaryota</taxon>
        <taxon>Fungi</taxon>
        <taxon>Dikarya</taxon>
        <taxon>Ascomycota</taxon>
        <taxon>Pezizomycotina</taxon>
        <taxon>Eurotiomycetes</taxon>
        <taxon>Chaetothyriomycetidae</taxon>
        <taxon>Chaetothyriales</taxon>
        <taxon>Herpotrichiellaceae</taxon>
        <taxon>Exophiala</taxon>
    </lineage>
</organism>
<feature type="region of interest" description="Disordered" evidence="1">
    <location>
        <begin position="1"/>
        <end position="36"/>
    </location>
</feature>
<dbReference type="AlphaFoldDB" id="A0A0D2B0N9"/>
<sequence length="292" mass="31704">MESTSTSGTQTPISTASSATQGTSTSSVSDSESTPVGRVKPLDFSALQQFFPDHSSSPLWYILTTAILLSFHKEKLTGDLWAYLFSRTSPLPARSQAPARNEDDLLAIARRIRESCLKASTLVGFPRAINALFSLSTSINTTAPTLSNILASDTSLRAPLDATTKYDRGLTFFKQIYTKHTSRVLSAMDSTSGGDLTHFAINCIYGELLSEHTIIGAQETGLLEFVCCLADGCGPQAKGHFFGSLNLGASSDTLRASVELTEEVARQLQLTCPWKDPDVLEEFKFLDRVMRS</sequence>
<accession>A0A0D2B0N9</accession>
<proteinExistence type="predicted"/>
<dbReference type="EMBL" id="KN847498">
    <property type="protein sequence ID" value="KIW12478.1"/>
    <property type="molecule type" value="Genomic_DNA"/>
</dbReference>
<evidence type="ECO:0000313" key="3">
    <source>
        <dbReference type="Proteomes" id="UP000053328"/>
    </source>
</evidence>
<evidence type="ECO:0000313" key="2">
    <source>
        <dbReference type="EMBL" id="KIW12478.1"/>
    </source>
</evidence>
<dbReference type="SUPFAM" id="SSF69118">
    <property type="entry name" value="AhpD-like"/>
    <property type="match status" value="1"/>
</dbReference>
<keyword evidence="3" id="KW-1185">Reference proteome</keyword>
<dbReference type="InterPro" id="IPR052999">
    <property type="entry name" value="PTS1_Protein"/>
</dbReference>
<feature type="compositionally biased region" description="Low complexity" evidence="1">
    <location>
        <begin position="14"/>
        <end position="34"/>
    </location>
</feature>
<reference evidence="2 3" key="1">
    <citation type="submission" date="2015-01" db="EMBL/GenBank/DDBJ databases">
        <title>The Genome Sequence of Exophiala spinifera CBS89968.</title>
        <authorList>
            <consortium name="The Broad Institute Genomics Platform"/>
            <person name="Cuomo C."/>
            <person name="de Hoog S."/>
            <person name="Gorbushina A."/>
            <person name="Stielow B."/>
            <person name="Teixiera M."/>
            <person name="Abouelleil A."/>
            <person name="Chapman S.B."/>
            <person name="Priest M."/>
            <person name="Young S.K."/>
            <person name="Wortman J."/>
            <person name="Nusbaum C."/>
            <person name="Birren B."/>
        </authorList>
    </citation>
    <scope>NUCLEOTIDE SEQUENCE [LARGE SCALE GENOMIC DNA]</scope>
    <source>
        <strain evidence="2 3">CBS 89968</strain>
    </source>
</reference>
<dbReference type="Gene3D" id="1.20.1290.10">
    <property type="entry name" value="AhpD-like"/>
    <property type="match status" value="1"/>
</dbReference>
<protein>
    <submittedName>
        <fullName evidence="2">Uncharacterized protein</fullName>
    </submittedName>
</protein>
<dbReference type="HOGENOM" id="CLU_031480_0_1_1"/>
<dbReference type="PANTHER" id="PTHR28180">
    <property type="entry name" value="CONSERVED MITOCHONDRIAL PROTEIN-RELATED"/>
    <property type="match status" value="1"/>
</dbReference>
<dbReference type="InterPro" id="IPR029032">
    <property type="entry name" value="AhpD-like"/>
</dbReference>
<dbReference type="STRING" id="91928.A0A0D2B0N9"/>
<name>A0A0D2B0N9_9EURO</name>
<dbReference type="OrthoDB" id="5537330at2759"/>
<dbReference type="PANTHER" id="PTHR28180:SF2">
    <property type="entry name" value="PEROXISOMAL PROTEIN 2"/>
    <property type="match status" value="1"/>
</dbReference>
<dbReference type="VEuPathDB" id="FungiDB:PV08_09755"/>
<gene>
    <name evidence="2" type="ORF">PV08_09755</name>
</gene>
<feature type="compositionally biased region" description="Polar residues" evidence="1">
    <location>
        <begin position="1"/>
        <end position="13"/>
    </location>
</feature>
<dbReference type="GeneID" id="27336838"/>